<dbReference type="STRING" id="241145.SAMN05660776_3072"/>
<accession>A0A1T5E955</accession>
<feature type="domain" description="RNA polymerase sigma-70 region 2" evidence="5">
    <location>
        <begin position="22"/>
        <end position="85"/>
    </location>
</feature>
<dbReference type="InterPro" id="IPR013324">
    <property type="entry name" value="RNA_pol_sigma_r3/r4-like"/>
</dbReference>
<evidence type="ECO:0000256" key="3">
    <source>
        <dbReference type="ARBA" id="ARBA00023082"/>
    </source>
</evidence>
<sequence length="186" mass="22050">MELNLILERLKKQDKKAFQQVFEAFYPCLVDYSYKFTYNQAASEDLVQESFIYIWENSDNLKIKKSLQAYLFTMVRNRSLNYLKKINLTDSNHLIDISNFLTEDFQENMISENEMRALTQNAEEILKCLPGKMQEIFKLKVMHSLSYKEIAEEMGVSVNTVKTQLKRARFKIESALSILYFILLFY</sequence>
<dbReference type="Gene3D" id="1.10.10.10">
    <property type="entry name" value="Winged helix-like DNA-binding domain superfamily/Winged helix DNA-binding domain"/>
    <property type="match status" value="1"/>
</dbReference>
<evidence type="ECO:0000256" key="2">
    <source>
        <dbReference type="ARBA" id="ARBA00023015"/>
    </source>
</evidence>
<keyword evidence="8" id="KW-1185">Reference proteome</keyword>
<keyword evidence="3" id="KW-0731">Sigma factor</keyword>
<dbReference type="NCBIfam" id="TIGR02937">
    <property type="entry name" value="sigma70-ECF"/>
    <property type="match status" value="1"/>
</dbReference>
<comment type="similarity">
    <text evidence="1">Belongs to the sigma-70 factor family. ECF subfamily.</text>
</comment>
<evidence type="ECO:0000313" key="8">
    <source>
        <dbReference type="Proteomes" id="UP000190230"/>
    </source>
</evidence>
<organism evidence="7 8">
    <name type="scientific">Salegentibacter holothuriorum</name>
    <dbReference type="NCBI Taxonomy" id="241145"/>
    <lineage>
        <taxon>Bacteria</taxon>
        <taxon>Pseudomonadati</taxon>
        <taxon>Bacteroidota</taxon>
        <taxon>Flavobacteriia</taxon>
        <taxon>Flavobacteriales</taxon>
        <taxon>Flavobacteriaceae</taxon>
        <taxon>Salegentibacter</taxon>
    </lineage>
</organism>
<dbReference type="PANTHER" id="PTHR43133">
    <property type="entry name" value="RNA POLYMERASE ECF-TYPE SIGMA FACTO"/>
    <property type="match status" value="1"/>
</dbReference>
<dbReference type="InterPro" id="IPR013325">
    <property type="entry name" value="RNA_pol_sigma_r2"/>
</dbReference>
<gene>
    <name evidence="7" type="ORF">SAMN05660776_3072</name>
</gene>
<name>A0A1T5E955_9FLAO</name>
<keyword evidence="4" id="KW-0804">Transcription</keyword>
<dbReference type="SUPFAM" id="SSF88946">
    <property type="entry name" value="Sigma2 domain of RNA polymerase sigma factors"/>
    <property type="match status" value="1"/>
</dbReference>
<dbReference type="Pfam" id="PF04542">
    <property type="entry name" value="Sigma70_r2"/>
    <property type="match status" value="1"/>
</dbReference>
<dbReference type="Gene3D" id="1.10.1740.10">
    <property type="match status" value="1"/>
</dbReference>
<dbReference type="InterPro" id="IPR036388">
    <property type="entry name" value="WH-like_DNA-bd_sf"/>
</dbReference>
<dbReference type="InterPro" id="IPR007627">
    <property type="entry name" value="RNA_pol_sigma70_r2"/>
</dbReference>
<dbReference type="InterPro" id="IPR014327">
    <property type="entry name" value="RNA_pol_sigma70_bacteroid"/>
</dbReference>
<dbReference type="GO" id="GO:0003677">
    <property type="term" value="F:DNA binding"/>
    <property type="evidence" value="ECO:0007669"/>
    <property type="project" value="InterPro"/>
</dbReference>
<evidence type="ECO:0000256" key="4">
    <source>
        <dbReference type="ARBA" id="ARBA00023163"/>
    </source>
</evidence>
<dbReference type="Pfam" id="PF08281">
    <property type="entry name" value="Sigma70_r4_2"/>
    <property type="match status" value="1"/>
</dbReference>
<proteinExistence type="inferred from homology"/>
<dbReference type="OrthoDB" id="9772248at2"/>
<evidence type="ECO:0000313" key="7">
    <source>
        <dbReference type="EMBL" id="SKB80330.1"/>
    </source>
</evidence>
<dbReference type="EMBL" id="FUYY01000008">
    <property type="protein sequence ID" value="SKB80330.1"/>
    <property type="molecule type" value="Genomic_DNA"/>
</dbReference>
<dbReference type="SUPFAM" id="SSF88659">
    <property type="entry name" value="Sigma3 and sigma4 domains of RNA polymerase sigma factors"/>
    <property type="match status" value="1"/>
</dbReference>
<dbReference type="NCBIfam" id="TIGR02985">
    <property type="entry name" value="Sig70_bacteroi1"/>
    <property type="match status" value="1"/>
</dbReference>
<evidence type="ECO:0000256" key="1">
    <source>
        <dbReference type="ARBA" id="ARBA00010641"/>
    </source>
</evidence>
<dbReference type="GO" id="GO:0016987">
    <property type="term" value="F:sigma factor activity"/>
    <property type="evidence" value="ECO:0007669"/>
    <property type="project" value="UniProtKB-KW"/>
</dbReference>
<reference evidence="8" key="1">
    <citation type="submission" date="2017-02" db="EMBL/GenBank/DDBJ databases">
        <authorList>
            <person name="Varghese N."/>
            <person name="Submissions S."/>
        </authorList>
    </citation>
    <scope>NUCLEOTIDE SEQUENCE [LARGE SCALE GENOMIC DNA]</scope>
    <source>
        <strain evidence="8">DSM 23405</strain>
    </source>
</reference>
<dbReference type="InterPro" id="IPR014284">
    <property type="entry name" value="RNA_pol_sigma-70_dom"/>
</dbReference>
<protein>
    <submittedName>
        <fullName evidence="7">RNA polymerase sigma-70 factor, ECF subfamily</fullName>
    </submittedName>
</protein>
<dbReference type="InterPro" id="IPR013249">
    <property type="entry name" value="RNA_pol_sigma70_r4_t2"/>
</dbReference>
<dbReference type="AlphaFoldDB" id="A0A1T5E955"/>
<feature type="domain" description="RNA polymerase sigma factor 70 region 4 type 2" evidence="6">
    <location>
        <begin position="122"/>
        <end position="169"/>
    </location>
</feature>
<evidence type="ECO:0000259" key="6">
    <source>
        <dbReference type="Pfam" id="PF08281"/>
    </source>
</evidence>
<keyword evidence="2" id="KW-0805">Transcription regulation</keyword>
<dbReference type="CDD" id="cd06171">
    <property type="entry name" value="Sigma70_r4"/>
    <property type="match status" value="1"/>
</dbReference>
<dbReference type="InterPro" id="IPR039425">
    <property type="entry name" value="RNA_pol_sigma-70-like"/>
</dbReference>
<dbReference type="RefSeq" id="WP_079721893.1">
    <property type="nucleotide sequence ID" value="NZ_FUYY01000008.1"/>
</dbReference>
<dbReference type="PANTHER" id="PTHR43133:SF46">
    <property type="entry name" value="RNA POLYMERASE SIGMA-70 FACTOR ECF SUBFAMILY"/>
    <property type="match status" value="1"/>
</dbReference>
<dbReference type="GO" id="GO:0006352">
    <property type="term" value="P:DNA-templated transcription initiation"/>
    <property type="evidence" value="ECO:0007669"/>
    <property type="project" value="InterPro"/>
</dbReference>
<evidence type="ECO:0000259" key="5">
    <source>
        <dbReference type="Pfam" id="PF04542"/>
    </source>
</evidence>
<dbReference type="Proteomes" id="UP000190230">
    <property type="component" value="Unassembled WGS sequence"/>
</dbReference>